<feature type="domain" description="Peptidase S33 tripeptidyl aminopeptidase-like C-terminal" evidence="6">
    <location>
        <begin position="438"/>
        <end position="525"/>
    </location>
</feature>
<gene>
    <name evidence="7" type="primary">tap_2</name>
    <name evidence="7" type="ORF">B7C42_01248</name>
</gene>
<evidence type="ECO:0000259" key="5">
    <source>
        <dbReference type="Pfam" id="PF00561"/>
    </source>
</evidence>
<feature type="chain" id="PRO_5013393891" evidence="4">
    <location>
        <begin position="50"/>
        <end position="536"/>
    </location>
</feature>
<name>A0A231HBT5_9NOCA</name>
<evidence type="ECO:0000256" key="4">
    <source>
        <dbReference type="SAM" id="SignalP"/>
    </source>
</evidence>
<evidence type="ECO:0000259" key="6">
    <source>
        <dbReference type="Pfam" id="PF08386"/>
    </source>
</evidence>
<dbReference type="PANTHER" id="PTHR43248:SF29">
    <property type="entry name" value="TRIPEPTIDYL AMINOPEPTIDASE"/>
    <property type="match status" value="1"/>
</dbReference>
<comment type="caution">
    <text evidence="7">The sequence shown here is derived from an EMBL/GenBank/DDBJ whole genome shotgun (WGS) entry which is preliminary data.</text>
</comment>
<keyword evidence="7" id="KW-0031">Aminopeptidase</keyword>
<keyword evidence="7" id="KW-0645">Protease</keyword>
<sequence>MLDATTAVDRPDGETARMGRRGLPVAARSATVAVLTAVLAALAPASAHAEPGFGTCPAGSVGERTPARCASISVPMDYSAPDDARIDVTVSRIRASGQRYGTLFANPGGPGADALDYWGARLSQLPKDLVEHYDLVAVQPRGLRWSTPLTCGAEIAQDADHEREPLRKACDTVQPGYLWTITTETTARDMDAVRAALGVDRIDFLGISYGTYLGAVYASLFPQRVDRMVLDSNVDPHWVWTEQFAQQQLAGKQRLDDLFGWIAQHDNLYHLGDSALRVYETWVRLVSAQGGGWYANLTPPPVSAADLPRELPAPLPALAREGVNAGAEELGKAQNLVRALASGGMSAQVPLVSATTVAAYTRGFWPSLAQAMAEANTQPGDLRRMRAIAGAATTDPTGRAVFAAITCNENAVPARLDAIGSAAAIVASGGNALDARADLVRSGLACADRDPVTTPVPIADHGLATAPLVLQSRNDAVTAYPGGPAMAAALRGHLITVDGGDHGTFGRGNAPLDDAVLHYLRTGEVGIDHVDQAPMP</sequence>
<dbReference type="SUPFAM" id="SSF53474">
    <property type="entry name" value="alpha/beta-Hydrolases"/>
    <property type="match status" value="1"/>
</dbReference>
<organism evidence="7 8">
    <name type="scientific">Nocardia cerradoensis</name>
    <dbReference type="NCBI Taxonomy" id="85688"/>
    <lineage>
        <taxon>Bacteria</taxon>
        <taxon>Bacillati</taxon>
        <taxon>Actinomycetota</taxon>
        <taxon>Actinomycetes</taxon>
        <taxon>Mycobacteriales</taxon>
        <taxon>Nocardiaceae</taxon>
        <taxon>Nocardia</taxon>
    </lineage>
</organism>
<evidence type="ECO:0000256" key="1">
    <source>
        <dbReference type="ARBA" id="ARBA00010088"/>
    </source>
</evidence>
<protein>
    <submittedName>
        <fullName evidence="7">Tripeptidyl aminopeptidase</fullName>
        <ecNumber evidence="7">3.4.14.-</ecNumber>
    </submittedName>
</protein>
<dbReference type="Proteomes" id="UP000215506">
    <property type="component" value="Unassembled WGS sequence"/>
</dbReference>
<keyword evidence="8" id="KW-1185">Reference proteome</keyword>
<evidence type="ECO:0000313" key="8">
    <source>
        <dbReference type="Proteomes" id="UP000215506"/>
    </source>
</evidence>
<dbReference type="InterPro" id="IPR029058">
    <property type="entry name" value="AB_hydrolase_fold"/>
</dbReference>
<dbReference type="InterPro" id="IPR051601">
    <property type="entry name" value="Serine_prot/Carboxylest_S33"/>
</dbReference>
<keyword evidence="3 7" id="KW-0378">Hydrolase</keyword>
<accession>A0A231HBT5</accession>
<dbReference type="Pfam" id="PF00561">
    <property type="entry name" value="Abhydrolase_1"/>
    <property type="match status" value="1"/>
</dbReference>
<reference evidence="7 8" key="1">
    <citation type="submission" date="2017-07" db="EMBL/GenBank/DDBJ databases">
        <title>First draft Genome Sequence of Nocardia cerradoensis isolated from human infection.</title>
        <authorList>
            <person name="Carrasco G."/>
        </authorList>
    </citation>
    <scope>NUCLEOTIDE SEQUENCE [LARGE SCALE GENOMIC DNA]</scope>
    <source>
        <strain evidence="7 8">CNM20130759</strain>
    </source>
</reference>
<dbReference type="AlphaFoldDB" id="A0A231HBT5"/>
<proteinExistence type="inferred from homology"/>
<dbReference type="PANTHER" id="PTHR43248">
    <property type="entry name" value="2-SUCCINYL-6-HYDROXY-2,4-CYCLOHEXADIENE-1-CARBOXYLATE SYNTHASE"/>
    <property type="match status" value="1"/>
</dbReference>
<dbReference type="InterPro" id="IPR013595">
    <property type="entry name" value="Pept_S33_TAP-like_C"/>
</dbReference>
<dbReference type="RefSeq" id="WP_223273277.1">
    <property type="nucleotide sequence ID" value="NZ_NGAF01000002.1"/>
</dbReference>
<dbReference type="EC" id="3.4.14.-" evidence="7"/>
<keyword evidence="2 4" id="KW-0732">Signal</keyword>
<dbReference type="GO" id="GO:0004177">
    <property type="term" value="F:aminopeptidase activity"/>
    <property type="evidence" value="ECO:0007669"/>
    <property type="project" value="UniProtKB-KW"/>
</dbReference>
<dbReference type="Gene3D" id="3.40.50.1820">
    <property type="entry name" value="alpha/beta hydrolase"/>
    <property type="match status" value="1"/>
</dbReference>
<dbReference type="InterPro" id="IPR000073">
    <property type="entry name" value="AB_hydrolase_1"/>
</dbReference>
<comment type="similarity">
    <text evidence="1">Belongs to the peptidase S33 family.</text>
</comment>
<evidence type="ECO:0000313" key="7">
    <source>
        <dbReference type="EMBL" id="OXR46282.1"/>
    </source>
</evidence>
<dbReference type="Pfam" id="PF08386">
    <property type="entry name" value="Abhydrolase_4"/>
    <property type="match status" value="1"/>
</dbReference>
<feature type="domain" description="AB hydrolase-1" evidence="5">
    <location>
        <begin position="106"/>
        <end position="244"/>
    </location>
</feature>
<feature type="signal peptide" evidence="4">
    <location>
        <begin position="1"/>
        <end position="49"/>
    </location>
</feature>
<dbReference type="EMBL" id="NGAF01000002">
    <property type="protein sequence ID" value="OXR46282.1"/>
    <property type="molecule type" value="Genomic_DNA"/>
</dbReference>
<evidence type="ECO:0000256" key="3">
    <source>
        <dbReference type="ARBA" id="ARBA00022801"/>
    </source>
</evidence>
<evidence type="ECO:0000256" key="2">
    <source>
        <dbReference type="ARBA" id="ARBA00022729"/>
    </source>
</evidence>